<dbReference type="PANTHER" id="PTHR24559">
    <property type="entry name" value="TRANSPOSON TY3-I GAG-POL POLYPROTEIN"/>
    <property type="match status" value="1"/>
</dbReference>
<evidence type="ECO:0000313" key="2">
    <source>
        <dbReference type="Proteomes" id="UP001172457"/>
    </source>
</evidence>
<name>A0AA38WDH4_9ASTR</name>
<dbReference type="PANTHER" id="PTHR24559:SF444">
    <property type="entry name" value="REVERSE TRANSCRIPTASE DOMAIN-CONTAINING PROTEIN"/>
    <property type="match status" value="1"/>
</dbReference>
<organism evidence="1 2">
    <name type="scientific">Centaurea solstitialis</name>
    <name type="common">yellow star-thistle</name>
    <dbReference type="NCBI Taxonomy" id="347529"/>
    <lineage>
        <taxon>Eukaryota</taxon>
        <taxon>Viridiplantae</taxon>
        <taxon>Streptophyta</taxon>
        <taxon>Embryophyta</taxon>
        <taxon>Tracheophyta</taxon>
        <taxon>Spermatophyta</taxon>
        <taxon>Magnoliopsida</taxon>
        <taxon>eudicotyledons</taxon>
        <taxon>Gunneridae</taxon>
        <taxon>Pentapetalae</taxon>
        <taxon>asterids</taxon>
        <taxon>campanulids</taxon>
        <taxon>Asterales</taxon>
        <taxon>Asteraceae</taxon>
        <taxon>Carduoideae</taxon>
        <taxon>Cardueae</taxon>
        <taxon>Centaureinae</taxon>
        <taxon>Centaurea</taxon>
    </lineage>
</organism>
<keyword evidence="2" id="KW-1185">Reference proteome</keyword>
<evidence type="ECO:0008006" key="3">
    <source>
        <dbReference type="Google" id="ProtNLM"/>
    </source>
</evidence>
<proteinExistence type="predicted"/>
<accession>A0AA38WDH4</accession>
<dbReference type="InterPro" id="IPR043502">
    <property type="entry name" value="DNA/RNA_pol_sf"/>
</dbReference>
<dbReference type="EMBL" id="JARYMX010000006">
    <property type="protein sequence ID" value="KAJ9544326.1"/>
    <property type="molecule type" value="Genomic_DNA"/>
</dbReference>
<dbReference type="AlphaFoldDB" id="A0AA38WDH4"/>
<dbReference type="Gene3D" id="3.30.70.270">
    <property type="match status" value="1"/>
</dbReference>
<evidence type="ECO:0000313" key="1">
    <source>
        <dbReference type="EMBL" id="KAJ9544326.1"/>
    </source>
</evidence>
<sequence length="185" mass="22105">MSFRRKDSFARATSLGVRHFRFVKKKDGSHRMFCDYRELNKVTIKNRYPLPRIDDLINQLQGAAWFRELIFVRVSTSLSDAFRHRYCSAAFVDLMDRIYRPMPDRSVIVFIGEYGQSEHTFQTLEGDESLNYGRGLWRSVDRKVKRPQNKEIGTVKVQWQHRKGSEWTWEPEAEMREKYLELFAD</sequence>
<reference evidence="1" key="1">
    <citation type="submission" date="2023-03" db="EMBL/GenBank/DDBJ databases">
        <title>Chromosome-scale reference genome and RAD-based genetic map of yellow starthistle (Centaurea solstitialis) reveal putative structural variation and QTLs associated with invader traits.</title>
        <authorList>
            <person name="Reatini B."/>
            <person name="Cang F.A."/>
            <person name="Jiang Q."/>
            <person name="Mckibben M.T.W."/>
            <person name="Barker M.S."/>
            <person name="Rieseberg L.H."/>
            <person name="Dlugosch K.M."/>
        </authorList>
    </citation>
    <scope>NUCLEOTIDE SEQUENCE</scope>
    <source>
        <strain evidence="1">CAN-66</strain>
        <tissue evidence="1">Leaf</tissue>
    </source>
</reference>
<dbReference type="InterPro" id="IPR053134">
    <property type="entry name" value="RNA-dir_DNA_polymerase"/>
</dbReference>
<dbReference type="InterPro" id="IPR043128">
    <property type="entry name" value="Rev_trsase/Diguanyl_cyclase"/>
</dbReference>
<dbReference type="Proteomes" id="UP001172457">
    <property type="component" value="Chromosome 6"/>
</dbReference>
<comment type="caution">
    <text evidence="1">The sequence shown here is derived from an EMBL/GenBank/DDBJ whole genome shotgun (WGS) entry which is preliminary data.</text>
</comment>
<dbReference type="SUPFAM" id="SSF56672">
    <property type="entry name" value="DNA/RNA polymerases"/>
    <property type="match status" value="1"/>
</dbReference>
<protein>
    <recommendedName>
        <fullName evidence="3">Chromo domain-containing protein</fullName>
    </recommendedName>
</protein>
<dbReference type="Gene3D" id="3.10.10.10">
    <property type="entry name" value="HIV Type 1 Reverse Transcriptase, subunit A, domain 1"/>
    <property type="match status" value="1"/>
</dbReference>
<gene>
    <name evidence="1" type="ORF">OSB04_024033</name>
</gene>